<dbReference type="AlphaFoldDB" id="A0A064CPJ7"/>
<reference evidence="2" key="1">
    <citation type="submission" date="2014-05" db="EMBL/GenBank/DDBJ databases">
        <title>Genome sequence of Mycobacterium aromaticivorans strain JS19b1T (= DSM 45407T).</title>
        <authorList>
            <person name="Kwak Y."/>
            <person name="Park G.-S."/>
            <person name="Li Q.X."/>
            <person name="Lee S.-E."/>
            <person name="Shin J.-H."/>
        </authorList>
    </citation>
    <scope>NUCLEOTIDE SEQUENCE [LARGE SCALE GENOMIC DNA]</scope>
    <source>
        <strain evidence="2">JS19b1</strain>
    </source>
</reference>
<dbReference type="Proteomes" id="UP000022835">
    <property type="component" value="Unassembled WGS sequence"/>
</dbReference>
<keyword evidence="1" id="KW-0732">Signal</keyword>
<accession>A0A064CPJ7</accession>
<feature type="chain" id="PRO_5001626987" evidence="1">
    <location>
        <begin position="28"/>
        <end position="175"/>
    </location>
</feature>
<evidence type="ECO:0000256" key="1">
    <source>
        <dbReference type="SAM" id="SignalP"/>
    </source>
</evidence>
<organism evidence="2 3">
    <name type="scientific">Mycolicibacterium aromaticivorans JS19b1 = JCM 16368</name>
    <dbReference type="NCBI Taxonomy" id="1440774"/>
    <lineage>
        <taxon>Bacteria</taxon>
        <taxon>Bacillati</taxon>
        <taxon>Actinomycetota</taxon>
        <taxon>Actinomycetes</taxon>
        <taxon>Mycobacteriales</taxon>
        <taxon>Mycobacteriaceae</taxon>
        <taxon>Mycolicibacterium</taxon>
    </lineage>
</organism>
<dbReference type="RefSeq" id="WP_036345152.1">
    <property type="nucleotide sequence ID" value="NZ_JALN02000001.1"/>
</dbReference>
<dbReference type="EMBL" id="JALN02000001">
    <property type="protein sequence ID" value="KDF02261.1"/>
    <property type="molecule type" value="Genomic_DNA"/>
</dbReference>
<protein>
    <submittedName>
        <fullName evidence="2">Uncharacterized protein</fullName>
    </submittedName>
</protein>
<sequence length="175" mass="17535">MNSRYIGGLTAALLSAGVTLGTGLASAEPGDYTVLLVDPNVVTDSMAYTAAPPTLNPGGQPGAMTVYTHRDGRTITDTVWVLADPAAAAGAISSAQAATPVANQKSVAAPVGQGGQLITGTSPDGTRSLSVLYFTEGNAASSMEFSGPVADPAPKDLVIDFGQKQDALIKSQLGA</sequence>
<evidence type="ECO:0000313" key="3">
    <source>
        <dbReference type="Proteomes" id="UP000022835"/>
    </source>
</evidence>
<name>A0A064CPJ7_9MYCO</name>
<evidence type="ECO:0000313" key="2">
    <source>
        <dbReference type="EMBL" id="KDF02261.1"/>
    </source>
</evidence>
<gene>
    <name evidence="2" type="ORF">Y900_025830</name>
</gene>
<proteinExistence type="predicted"/>
<comment type="caution">
    <text evidence="2">The sequence shown here is derived from an EMBL/GenBank/DDBJ whole genome shotgun (WGS) entry which is preliminary data.</text>
</comment>
<feature type="signal peptide" evidence="1">
    <location>
        <begin position="1"/>
        <end position="27"/>
    </location>
</feature>
<dbReference type="OrthoDB" id="4751027at2"/>
<dbReference type="eggNOG" id="ENOG5031Y8X">
    <property type="taxonomic scope" value="Bacteria"/>
</dbReference>
<keyword evidence="3" id="KW-1185">Reference proteome</keyword>